<protein>
    <submittedName>
        <fullName evidence="2">Uncharacterized protein</fullName>
    </submittedName>
</protein>
<feature type="compositionally biased region" description="Basic and acidic residues" evidence="1">
    <location>
        <begin position="159"/>
        <end position="173"/>
    </location>
</feature>
<feature type="compositionally biased region" description="Low complexity" evidence="1">
    <location>
        <begin position="90"/>
        <end position="114"/>
    </location>
</feature>
<keyword evidence="3" id="KW-1185">Reference proteome</keyword>
<evidence type="ECO:0000313" key="2">
    <source>
        <dbReference type="EMBL" id="KNC76519.1"/>
    </source>
</evidence>
<evidence type="ECO:0000256" key="1">
    <source>
        <dbReference type="SAM" id="MobiDB-lite"/>
    </source>
</evidence>
<feature type="compositionally biased region" description="Polar residues" evidence="1">
    <location>
        <begin position="211"/>
        <end position="238"/>
    </location>
</feature>
<dbReference type="GeneID" id="25911488"/>
<feature type="compositionally biased region" description="Polar residues" evidence="1">
    <location>
        <begin position="68"/>
        <end position="89"/>
    </location>
</feature>
<proteinExistence type="predicted"/>
<dbReference type="RefSeq" id="XP_014150421.1">
    <property type="nucleotide sequence ID" value="XM_014294946.1"/>
</dbReference>
<organism evidence="2 3">
    <name type="scientific">Sphaeroforma arctica JP610</name>
    <dbReference type="NCBI Taxonomy" id="667725"/>
    <lineage>
        <taxon>Eukaryota</taxon>
        <taxon>Ichthyosporea</taxon>
        <taxon>Ichthyophonida</taxon>
        <taxon>Sphaeroforma</taxon>
    </lineage>
</organism>
<dbReference type="EMBL" id="KQ243068">
    <property type="protein sequence ID" value="KNC76519.1"/>
    <property type="molecule type" value="Genomic_DNA"/>
</dbReference>
<evidence type="ECO:0000313" key="3">
    <source>
        <dbReference type="Proteomes" id="UP000054560"/>
    </source>
</evidence>
<sequence>MHAHALYVTGPPTQPLSLGILKARVSEDGGYMQRRKARSTNTSIEHGHFKILKSTQNDLKPAPEETSDQTPPQAATPSVAHTNTHSTQLSNNRSHTSTPSHTHNTTNNYATHTNTRIRRSGTDPHPHAHPRTHTHTHTQHSTAVKEALSGASTAPPLSTHDEHRPDTEHEDGVKGGTKQRPGKSGFGPTSATQTSSGGLRLTRNTSERQSIKANGVSYNGNVSTSTSTRLKHTPSSTAARPLRDRPLTFGIGILFQLSDMTDDATQH</sequence>
<feature type="compositionally biased region" description="Basic residues" evidence="1">
    <location>
        <begin position="127"/>
        <end position="138"/>
    </location>
</feature>
<feature type="compositionally biased region" description="Polar residues" evidence="1">
    <location>
        <begin position="187"/>
        <end position="204"/>
    </location>
</feature>
<gene>
    <name evidence="2" type="ORF">SARC_10984</name>
</gene>
<dbReference type="AlphaFoldDB" id="A0A0L0FIB6"/>
<feature type="non-terminal residue" evidence="2">
    <location>
        <position position="267"/>
    </location>
</feature>
<dbReference type="Proteomes" id="UP000054560">
    <property type="component" value="Unassembled WGS sequence"/>
</dbReference>
<reference evidence="2 3" key="1">
    <citation type="submission" date="2011-02" db="EMBL/GenBank/DDBJ databases">
        <title>The Genome Sequence of Sphaeroforma arctica JP610.</title>
        <authorList>
            <consortium name="The Broad Institute Genome Sequencing Platform"/>
            <person name="Russ C."/>
            <person name="Cuomo C."/>
            <person name="Young S.K."/>
            <person name="Zeng Q."/>
            <person name="Gargeya S."/>
            <person name="Alvarado L."/>
            <person name="Berlin A."/>
            <person name="Chapman S.B."/>
            <person name="Chen Z."/>
            <person name="Freedman E."/>
            <person name="Gellesch M."/>
            <person name="Goldberg J."/>
            <person name="Griggs A."/>
            <person name="Gujja S."/>
            <person name="Heilman E."/>
            <person name="Heiman D."/>
            <person name="Howarth C."/>
            <person name="Mehta T."/>
            <person name="Neiman D."/>
            <person name="Pearson M."/>
            <person name="Roberts A."/>
            <person name="Saif S."/>
            <person name="Shea T."/>
            <person name="Shenoy N."/>
            <person name="Sisk P."/>
            <person name="Stolte C."/>
            <person name="Sykes S."/>
            <person name="White J."/>
            <person name="Yandava C."/>
            <person name="Burger G."/>
            <person name="Gray M.W."/>
            <person name="Holland P.W.H."/>
            <person name="King N."/>
            <person name="Lang F.B.F."/>
            <person name="Roger A.J."/>
            <person name="Ruiz-Trillo I."/>
            <person name="Haas B."/>
            <person name="Nusbaum C."/>
            <person name="Birren B."/>
        </authorList>
    </citation>
    <scope>NUCLEOTIDE SEQUENCE [LARGE SCALE GENOMIC DNA]</scope>
    <source>
        <strain evidence="2 3">JP610</strain>
    </source>
</reference>
<accession>A0A0L0FIB6</accession>
<feature type="region of interest" description="Disordered" evidence="1">
    <location>
        <begin position="59"/>
        <end position="242"/>
    </location>
</feature>
<name>A0A0L0FIB6_9EUKA</name>